<dbReference type="InterPro" id="IPR050582">
    <property type="entry name" value="HAD-like_SerB"/>
</dbReference>
<evidence type="ECO:0000313" key="13">
    <source>
        <dbReference type="EMBL" id="SDT92950.1"/>
    </source>
</evidence>
<comment type="similarity">
    <text evidence="3">Belongs to the HAD-like hydrolase superfamily. SerB family.</text>
</comment>
<dbReference type="SFLD" id="SFLDS00003">
    <property type="entry name" value="Haloacid_Dehalogenase"/>
    <property type="match status" value="1"/>
</dbReference>
<keyword evidence="6" id="KW-0479">Metal-binding</keyword>
<keyword evidence="9" id="KW-0718">Serine biosynthesis</keyword>
<protein>
    <recommendedName>
        <fullName evidence="4">phosphoserine phosphatase</fullName>
        <ecNumber evidence="4">3.1.3.3</ecNumber>
    </recommendedName>
    <alternativeName>
        <fullName evidence="10">O-phosphoserine phosphohydrolase</fullName>
    </alternativeName>
</protein>
<dbReference type="SFLD" id="SFLDG01137">
    <property type="entry name" value="C1.6.1:_Phosphoserine_Phosphat"/>
    <property type="match status" value="1"/>
</dbReference>
<evidence type="ECO:0000256" key="11">
    <source>
        <dbReference type="ARBA" id="ARBA00048138"/>
    </source>
</evidence>
<evidence type="ECO:0000256" key="12">
    <source>
        <dbReference type="ARBA" id="ARBA00048523"/>
    </source>
</evidence>
<evidence type="ECO:0000256" key="3">
    <source>
        <dbReference type="ARBA" id="ARBA00009184"/>
    </source>
</evidence>
<dbReference type="Proteomes" id="UP000198976">
    <property type="component" value="Chromosome I"/>
</dbReference>
<comment type="cofactor">
    <cofactor evidence="1">
        <name>Mg(2+)</name>
        <dbReference type="ChEBI" id="CHEBI:18420"/>
    </cofactor>
</comment>
<comment type="pathway">
    <text evidence="2">Amino-acid biosynthesis; L-serine biosynthesis; L-serine from 3-phospho-D-glycerate: step 3/3.</text>
</comment>
<comment type="catalytic activity">
    <reaction evidence="12">
        <text>O-phospho-D-serine + H2O = D-serine + phosphate</text>
        <dbReference type="Rhea" id="RHEA:24873"/>
        <dbReference type="ChEBI" id="CHEBI:15377"/>
        <dbReference type="ChEBI" id="CHEBI:35247"/>
        <dbReference type="ChEBI" id="CHEBI:43474"/>
        <dbReference type="ChEBI" id="CHEBI:58680"/>
        <dbReference type="EC" id="3.1.3.3"/>
    </reaction>
</comment>
<dbReference type="InterPro" id="IPR036412">
    <property type="entry name" value="HAD-like_sf"/>
</dbReference>
<dbReference type="InterPro" id="IPR023214">
    <property type="entry name" value="HAD_sf"/>
</dbReference>
<keyword evidence="14" id="KW-1185">Reference proteome</keyword>
<evidence type="ECO:0000313" key="14">
    <source>
        <dbReference type="Proteomes" id="UP000198976"/>
    </source>
</evidence>
<keyword evidence="7" id="KW-0378">Hydrolase</keyword>
<comment type="catalytic activity">
    <reaction evidence="11">
        <text>O-phospho-L-serine + H2O = L-serine + phosphate</text>
        <dbReference type="Rhea" id="RHEA:21208"/>
        <dbReference type="ChEBI" id="CHEBI:15377"/>
        <dbReference type="ChEBI" id="CHEBI:33384"/>
        <dbReference type="ChEBI" id="CHEBI:43474"/>
        <dbReference type="ChEBI" id="CHEBI:57524"/>
        <dbReference type="EC" id="3.1.3.3"/>
    </reaction>
</comment>
<accession>A0ABY0V752</accession>
<dbReference type="SUPFAM" id="SSF56784">
    <property type="entry name" value="HAD-like"/>
    <property type="match status" value="1"/>
</dbReference>
<evidence type="ECO:0000256" key="1">
    <source>
        <dbReference type="ARBA" id="ARBA00001946"/>
    </source>
</evidence>
<evidence type="ECO:0000256" key="8">
    <source>
        <dbReference type="ARBA" id="ARBA00022842"/>
    </source>
</evidence>
<evidence type="ECO:0000256" key="4">
    <source>
        <dbReference type="ARBA" id="ARBA00012640"/>
    </source>
</evidence>
<dbReference type="Pfam" id="PF12710">
    <property type="entry name" value="HAD"/>
    <property type="match status" value="1"/>
</dbReference>
<dbReference type="EMBL" id="LT629792">
    <property type="protein sequence ID" value="SDT92950.1"/>
    <property type="molecule type" value="Genomic_DNA"/>
</dbReference>
<dbReference type="InterPro" id="IPR004469">
    <property type="entry name" value="PSP"/>
</dbReference>
<gene>
    <name evidence="13" type="ORF">SAMN04489714_0989</name>
</gene>
<evidence type="ECO:0000256" key="9">
    <source>
        <dbReference type="ARBA" id="ARBA00023299"/>
    </source>
</evidence>
<name>A0ABY0V752_9ACTO</name>
<dbReference type="NCBIfam" id="TIGR00338">
    <property type="entry name" value="serB"/>
    <property type="match status" value="1"/>
</dbReference>
<dbReference type="PANTHER" id="PTHR43344:SF2">
    <property type="entry name" value="PHOSPHOSERINE PHOSPHATASE"/>
    <property type="match status" value="1"/>
</dbReference>
<evidence type="ECO:0000256" key="5">
    <source>
        <dbReference type="ARBA" id="ARBA00022605"/>
    </source>
</evidence>
<sequence>MSQRAGAALCVIAPHDVASFPYEAPAVRALADFAGVRRSKIHVRALPFVANPIGGDVPACVVACVREGDDGVGMLDLDGAHAALSRWGDVLVVPVSVREEGGPALIVTDVDSTLIAQEVIEELAEWAGTRQEVAAVTARAMNGEIDFAQSLRERVATLAGVPETVFRHVTRSLTVTPGAKQLIKSVHSVSGGAFGVVSGGFEEVVGPLATRLSIDFYCANRLEVRDGHLTGHVLGEIVTSHVKVRKLTEWAAQLGVSPSRCVAIGDGANDIPMMQAAGWGVAFCAKSAVRDAIPNSLAVRRLDALVAALF</sequence>
<keyword evidence="8" id="KW-0460">Magnesium</keyword>
<dbReference type="PANTHER" id="PTHR43344">
    <property type="entry name" value="PHOSPHOSERINE PHOSPHATASE"/>
    <property type="match status" value="1"/>
</dbReference>
<dbReference type="SFLD" id="SFLDG01136">
    <property type="entry name" value="C1.6:_Phosphoserine_Phosphatas"/>
    <property type="match status" value="1"/>
</dbReference>
<evidence type="ECO:0000256" key="6">
    <source>
        <dbReference type="ARBA" id="ARBA00022723"/>
    </source>
</evidence>
<reference evidence="13 14" key="1">
    <citation type="submission" date="2016-10" db="EMBL/GenBank/DDBJ databases">
        <authorList>
            <person name="Varghese N."/>
            <person name="Submissions S."/>
        </authorList>
    </citation>
    <scope>NUCLEOTIDE SEQUENCE [LARGE SCALE GENOMIC DNA]</scope>
    <source>
        <strain evidence="13 14">DSM 9169</strain>
    </source>
</reference>
<dbReference type="NCBIfam" id="TIGR01488">
    <property type="entry name" value="HAD-SF-IB"/>
    <property type="match status" value="1"/>
</dbReference>
<keyword evidence="5" id="KW-0028">Amino-acid biosynthesis</keyword>
<dbReference type="Gene3D" id="3.40.50.1000">
    <property type="entry name" value="HAD superfamily/HAD-like"/>
    <property type="match status" value="1"/>
</dbReference>
<dbReference type="EC" id="3.1.3.3" evidence="4"/>
<proteinExistence type="inferred from homology"/>
<dbReference type="SFLD" id="SFLDF00029">
    <property type="entry name" value="phosphoserine_phosphatase"/>
    <property type="match status" value="1"/>
</dbReference>
<evidence type="ECO:0000256" key="7">
    <source>
        <dbReference type="ARBA" id="ARBA00022801"/>
    </source>
</evidence>
<evidence type="ECO:0000256" key="2">
    <source>
        <dbReference type="ARBA" id="ARBA00005135"/>
    </source>
</evidence>
<organism evidence="13 14">
    <name type="scientific">Schaalia radingae</name>
    <dbReference type="NCBI Taxonomy" id="131110"/>
    <lineage>
        <taxon>Bacteria</taxon>
        <taxon>Bacillati</taxon>
        <taxon>Actinomycetota</taxon>
        <taxon>Actinomycetes</taxon>
        <taxon>Actinomycetales</taxon>
        <taxon>Actinomycetaceae</taxon>
        <taxon>Schaalia</taxon>
    </lineage>
</organism>
<evidence type="ECO:0000256" key="10">
    <source>
        <dbReference type="ARBA" id="ARBA00031693"/>
    </source>
</evidence>